<dbReference type="OrthoDB" id="406844at2759"/>
<dbReference type="PROSITE" id="PS50294">
    <property type="entry name" value="WD_REPEATS_REGION"/>
    <property type="match status" value="1"/>
</dbReference>
<dbReference type="EMBL" id="CAJJDO010000009">
    <property type="protein sequence ID" value="CAD8141124.1"/>
    <property type="molecule type" value="Genomic_DNA"/>
</dbReference>
<feature type="coiled-coil region" evidence="2">
    <location>
        <begin position="347"/>
        <end position="403"/>
    </location>
</feature>
<evidence type="ECO:0000313" key="3">
    <source>
        <dbReference type="EMBL" id="CAD8141124.1"/>
    </source>
</evidence>
<dbReference type="GO" id="GO:0016226">
    <property type="term" value="P:iron-sulfur cluster assembly"/>
    <property type="evidence" value="ECO:0007669"/>
    <property type="project" value="TreeGrafter"/>
</dbReference>
<keyword evidence="4" id="KW-1185">Reference proteome</keyword>
<sequence>MQKVRNHQDSNKCQEHLEEVIFIRKTLASNKSRKLCRKCIINQNKNLVLIEEVEKGLQKFSEQIEEKSVKNGDILKNLRVNIIQLEKTFITKLNILIQCIDDYIKKNETTKLETLQKINFSNLDNFEEYNYSNLFDEIQRNLMNQLKGLSNCDFLQQNEKLLEQMDSKDYSYQQFLDQESIKDINENNLTKIRNDWVCEKHQAQLMIVDLNEQEVVPNRIACLNCTSDYQTKFTQLNQFQQFWFKLKEALSNKVSSCDEYVLTQLNKAICQINRFYEKFMIWMNESLKSLKDVEIYSENDQVFYQLIKKGWLDLTKGDIIFVANTLSQSNNEDLLSRDIQNKFQNKLQKLTKVLKDSIKNIQQIQEQFTNETSYILKVEAQNNKQYQRNIEQSEQLFERDLQNISQKQELKPIQYEFIKDYSINELNVKSMIFSFDSSLFIVGYSDGKIKIFEFKSEKLFQRQELDEHQDEVDCLESMKRSNRFVSGSKDRTIIIWKILEMEQKYDIEMKINENLGTIHCLTIGIDENIIISGCGKTIKVWNKDKDWRLQQTISENIGQVPSISLNNSQDLLIASIQICKSIQIYQQNQNKLWQVYQTIKQEEWAYNLLFITNSLFTFQVFQQYMKIFIFEQPNGEFKQVNEIGTRSLKQYRVFPPQIIKSQSLAIYKVGNYIYIIRHNGSIFSTETKIQLKDSEIYSTFSNDGEYLIIWDQETKTLQIRKLVQ</sequence>
<dbReference type="AlphaFoldDB" id="A0A8S1SRN5"/>
<evidence type="ECO:0000256" key="2">
    <source>
        <dbReference type="SAM" id="Coils"/>
    </source>
</evidence>
<name>A0A8S1SRN5_9CILI</name>
<reference evidence="3" key="1">
    <citation type="submission" date="2021-01" db="EMBL/GenBank/DDBJ databases">
        <authorList>
            <consortium name="Genoscope - CEA"/>
            <person name="William W."/>
        </authorList>
    </citation>
    <scope>NUCLEOTIDE SEQUENCE</scope>
</reference>
<dbReference type="Pfam" id="PF00400">
    <property type="entry name" value="WD40"/>
    <property type="match status" value="3"/>
</dbReference>
<dbReference type="InterPro" id="IPR001680">
    <property type="entry name" value="WD40_rpt"/>
</dbReference>
<dbReference type="PANTHER" id="PTHR19920">
    <property type="entry name" value="WD40 PROTEIN CIAO1"/>
    <property type="match status" value="1"/>
</dbReference>
<dbReference type="Proteomes" id="UP000689195">
    <property type="component" value="Unassembled WGS sequence"/>
</dbReference>
<organism evidence="3 4">
    <name type="scientific">Paramecium pentaurelia</name>
    <dbReference type="NCBI Taxonomy" id="43138"/>
    <lineage>
        <taxon>Eukaryota</taxon>
        <taxon>Sar</taxon>
        <taxon>Alveolata</taxon>
        <taxon>Ciliophora</taxon>
        <taxon>Intramacronucleata</taxon>
        <taxon>Oligohymenophorea</taxon>
        <taxon>Peniculida</taxon>
        <taxon>Parameciidae</taxon>
        <taxon>Paramecium</taxon>
    </lineage>
</organism>
<dbReference type="PROSITE" id="PS50082">
    <property type="entry name" value="WD_REPEATS_2"/>
    <property type="match status" value="1"/>
</dbReference>
<proteinExistence type="predicted"/>
<keyword evidence="2" id="KW-0175">Coiled coil</keyword>
<dbReference type="GO" id="GO:0097361">
    <property type="term" value="C:cytosolic [4Fe-4S] assembly targeting complex"/>
    <property type="evidence" value="ECO:0007669"/>
    <property type="project" value="TreeGrafter"/>
</dbReference>
<feature type="repeat" description="WD" evidence="1">
    <location>
        <begin position="465"/>
        <end position="498"/>
    </location>
</feature>
<protein>
    <recommendedName>
        <fullName evidence="5">WD40-repeat-containing domain</fullName>
    </recommendedName>
</protein>
<keyword evidence="1" id="KW-0853">WD repeat</keyword>
<evidence type="ECO:0000256" key="1">
    <source>
        <dbReference type="PROSITE-ProRule" id="PRU00221"/>
    </source>
</evidence>
<evidence type="ECO:0008006" key="5">
    <source>
        <dbReference type="Google" id="ProtNLM"/>
    </source>
</evidence>
<gene>
    <name evidence="3" type="ORF">PPENT_87.1.T0090452</name>
</gene>
<evidence type="ECO:0000313" key="4">
    <source>
        <dbReference type="Proteomes" id="UP000689195"/>
    </source>
</evidence>
<dbReference type="SMART" id="SM00320">
    <property type="entry name" value="WD40"/>
    <property type="match status" value="3"/>
</dbReference>
<accession>A0A8S1SRN5</accession>
<dbReference type="PANTHER" id="PTHR19920:SF0">
    <property type="entry name" value="CYTOSOLIC IRON-SULFUR PROTEIN ASSEMBLY PROTEIN CIAO1-RELATED"/>
    <property type="match status" value="1"/>
</dbReference>
<comment type="caution">
    <text evidence="3">The sequence shown here is derived from an EMBL/GenBank/DDBJ whole genome shotgun (WGS) entry which is preliminary data.</text>
</comment>